<sequence>MDYEDVAGTEDELVWLEIRMMHLQDVHMEFLEELDAVREMLQLIWTSPVDRQLWEEHGMDVAKKYAKMLQRRADHCIAELQTCKARRERLPGSIKIEFPPQMASFASLF</sequence>
<proteinExistence type="predicted"/>
<gene>
    <name evidence="1" type="ORF">DAKH74_058240</name>
</gene>
<protein>
    <submittedName>
        <fullName evidence="1">Uncharacterized protein</fullName>
    </submittedName>
</protein>
<evidence type="ECO:0000313" key="1">
    <source>
        <dbReference type="EMBL" id="GMM59207.1"/>
    </source>
</evidence>
<dbReference type="AlphaFoldDB" id="A0AAV5S6J9"/>
<organism evidence="1 2">
    <name type="scientific">Maudiozyma humilis</name>
    <name type="common">Sour dough yeast</name>
    <name type="synonym">Kazachstania humilis</name>
    <dbReference type="NCBI Taxonomy" id="51915"/>
    <lineage>
        <taxon>Eukaryota</taxon>
        <taxon>Fungi</taxon>
        <taxon>Dikarya</taxon>
        <taxon>Ascomycota</taxon>
        <taxon>Saccharomycotina</taxon>
        <taxon>Saccharomycetes</taxon>
        <taxon>Saccharomycetales</taxon>
        <taxon>Saccharomycetaceae</taxon>
        <taxon>Maudiozyma</taxon>
    </lineage>
</organism>
<reference evidence="1 2" key="1">
    <citation type="journal article" date="2023" name="Elife">
        <title>Identification of key yeast species and microbe-microbe interactions impacting larval growth of Drosophila in the wild.</title>
        <authorList>
            <person name="Mure A."/>
            <person name="Sugiura Y."/>
            <person name="Maeda R."/>
            <person name="Honda K."/>
            <person name="Sakurai N."/>
            <person name="Takahashi Y."/>
            <person name="Watada M."/>
            <person name="Katoh T."/>
            <person name="Gotoh A."/>
            <person name="Gotoh Y."/>
            <person name="Taniguchi I."/>
            <person name="Nakamura K."/>
            <person name="Hayashi T."/>
            <person name="Katayama T."/>
            <person name="Uemura T."/>
            <person name="Hattori Y."/>
        </authorList>
    </citation>
    <scope>NUCLEOTIDE SEQUENCE [LARGE SCALE GENOMIC DNA]</scope>
    <source>
        <strain evidence="1 2">KH-74</strain>
    </source>
</reference>
<evidence type="ECO:0000313" key="2">
    <source>
        <dbReference type="Proteomes" id="UP001377567"/>
    </source>
</evidence>
<keyword evidence="2" id="KW-1185">Reference proteome</keyword>
<accession>A0AAV5S6J9</accession>
<comment type="caution">
    <text evidence="1">The sequence shown here is derived from an EMBL/GenBank/DDBJ whole genome shotgun (WGS) entry which is preliminary data.</text>
</comment>
<dbReference type="Proteomes" id="UP001377567">
    <property type="component" value="Unassembled WGS sequence"/>
</dbReference>
<dbReference type="EMBL" id="BTGD01000027">
    <property type="protein sequence ID" value="GMM59207.1"/>
    <property type="molecule type" value="Genomic_DNA"/>
</dbReference>
<name>A0AAV5S6J9_MAUHU</name>